<accession>A0ABD1XWK5</accession>
<feature type="compositionally biased region" description="Polar residues" evidence="1">
    <location>
        <begin position="72"/>
        <end position="98"/>
    </location>
</feature>
<feature type="region of interest" description="Disordered" evidence="1">
    <location>
        <begin position="30"/>
        <end position="118"/>
    </location>
</feature>
<dbReference type="AlphaFoldDB" id="A0ABD1XWK5"/>
<dbReference type="Proteomes" id="UP001605036">
    <property type="component" value="Unassembled WGS sequence"/>
</dbReference>
<keyword evidence="3" id="KW-1185">Reference proteome</keyword>
<feature type="compositionally biased region" description="Basic and acidic residues" evidence="1">
    <location>
        <begin position="38"/>
        <end position="50"/>
    </location>
</feature>
<reference evidence="2 3" key="1">
    <citation type="submission" date="2024-09" db="EMBL/GenBank/DDBJ databases">
        <title>Chromosome-scale assembly of Riccia fluitans.</title>
        <authorList>
            <person name="Paukszto L."/>
            <person name="Sawicki J."/>
            <person name="Karawczyk K."/>
            <person name="Piernik-Szablinska J."/>
            <person name="Szczecinska M."/>
            <person name="Mazdziarz M."/>
        </authorList>
    </citation>
    <scope>NUCLEOTIDE SEQUENCE [LARGE SCALE GENOMIC DNA]</scope>
    <source>
        <strain evidence="2">Rf_01</strain>
        <tissue evidence="2">Aerial parts of the thallus</tissue>
    </source>
</reference>
<dbReference type="EMBL" id="JBHFFA010000007">
    <property type="protein sequence ID" value="KAL2613326.1"/>
    <property type="molecule type" value="Genomic_DNA"/>
</dbReference>
<sequence>MKTSISFKQLLEVSPSCRTRVQKLLVAIPETQKSLGKNVRDNISRRESRTKAANPEPRSGGGEESRRDEQATQRQKLLTSPSANPKTSQLGTSTSTATRLALHMEATPRVQGGFTELL</sequence>
<name>A0ABD1XWK5_9MARC</name>
<comment type="caution">
    <text evidence="2">The sequence shown here is derived from an EMBL/GenBank/DDBJ whole genome shotgun (WGS) entry which is preliminary data.</text>
</comment>
<gene>
    <name evidence="2" type="ORF">R1flu_025018</name>
</gene>
<proteinExistence type="predicted"/>
<evidence type="ECO:0000313" key="2">
    <source>
        <dbReference type="EMBL" id="KAL2613326.1"/>
    </source>
</evidence>
<organism evidence="2 3">
    <name type="scientific">Riccia fluitans</name>
    <dbReference type="NCBI Taxonomy" id="41844"/>
    <lineage>
        <taxon>Eukaryota</taxon>
        <taxon>Viridiplantae</taxon>
        <taxon>Streptophyta</taxon>
        <taxon>Embryophyta</taxon>
        <taxon>Marchantiophyta</taxon>
        <taxon>Marchantiopsida</taxon>
        <taxon>Marchantiidae</taxon>
        <taxon>Marchantiales</taxon>
        <taxon>Ricciaceae</taxon>
        <taxon>Riccia</taxon>
    </lineage>
</organism>
<protein>
    <submittedName>
        <fullName evidence="2">Uncharacterized protein</fullName>
    </submittedName>
</protein>
<feature type="compositionally biased region" description="Basic and acidic residues" evidence="1">
    <location>
        <begin position="61"/>
        <end position="71"/>
    </location>
</feature>
<evidence type="ECO:0000313" key="3">
    <source>
        <dbReference type="Proteomes" id="UP001605036"/>
    </source>
</evidence>
<evidence type="ECO:0000256" key="1">
    <source>
        <dbReference type="SAM" id="MobiDB-lite"/>
    </source>
</evidence>